<proteinExistence type="predicted"/>
<organism evidence="2 3">
    <name type="scientific">Timema podura</name>
    <name type="common">Walking stick</name>
    <dbReference type="NCBI Taxonomy" id="61482"/>
    <lineage>
        <taxon>Eukaryota</taxon>
        <taxon>Metazoa</taxon>
        <taxon>Ecdysozoa</taxon>
        <taxon>Arthropoda</taxon>
        <taxon>Hexapoda</taxon>
        <taxon>Insecta</taxon>
        <taxon>Pterygota</taxon>
        <taxon>Neoptera</taxon>
        <taxon>Polyneoptera</taxon>
        <taxon>Phasmatodea</taxon>
        <taxon>Timematodea</taxon>
        <taxon>Timematoidea</taxon>
        <taxon>Timematidae</taxon>
        <taxon>Timema</taxon>
    </lineage>
</organism>
<dbReference type="Proteomes" id="UP001153148">
    <property type="component" value="Unassembled WGS sequence"/>
</dbReference>
<keyword evidence="3" id="KW-1185">Reference proteome</keyword>
<feature type="coiled-coil region" evidence="1">
    <location>
        <begin position="48"/>
        <end position="79"/>
    </location>
</feature>
<dbReference type="EMBL" id="CAJPIN010003841">
    <property type="protein sequence ID" value="CAG2056443.1"/>
    <property type="molecule type" value="Genomic_DNA"/>
</dbReference>
<evidence type="ECO:0000313" key="3">
    <source>
        <dbReference type="Proteomes" id="UP001153148"/>
    </source>
</evidence>
<sequence length="306" mass="34933">MLQLASWSSGWSAPLATNDLKIRGLDSRHTIALKLCEITFVLRMKDNIESLSLLLTSTKDELLKLQKEHTELLDNIQANEGSSTALQQLNQMNELSFQIENLHLQHTEKDLEIDSLKKILQEKTEKLAETANTIHGLEKNTSELEKLVSHWKEKAYLAQNSLLSNEKNMMEFKTNLEVEMSDLSIDCNTKVSELSEMIFNMKIDLESACTDAKNYKLQLSENAKLHEELKQNYESLLMLCSVEVKEENVRVEIWNEINEVLNACETGERIILLGDMNGWVGTQRESSAIVLGRFGDDRVDENCNEL</sequence>
<protein>
    <submittedName>
        <fullName evidence="2">Uncharacterized protein</fullName>
    </submittedName>
</protein>
<gene>
    <name evidence="2" type="ORF">TPAB3V08_LOCUS3435</name>
</gene>
<comment type="caution">
    <text evidence="2">The sequence shown here is derived from an EMBL/GenBank/DDBJ whole genome shotgun (WGS) entry which is preliminary data.</text>
</comment>
<evidence type="ECO:0000313" key="2">
    <source>
        <dbReference type="EMBL" id="CAG2056443.1"/>
    </source>
</evidence>
<feature type="coiled-coil region" evidence="1">
    <location>
        <begin position="113"/>
        <end position="147"/>
    </location>
</feature>
<evidence type="ECO:0000256" key="1">
    <source>
        <dbReference type="SAM" id="Coils"/>
    </source>
</evidence>
<name>A0ABN7NKR0_TIMPD</name>
<accession>A0ABN7NKR0</accession>
<keyword evidence="1" id="KW-0175">Coiled coil</keyword>
<reference evidence="2" key="1">
    <citation type="submission" date="2021-03" db="EMBL/GenBank/DDBJ databases">
        <authorList>
            <person name="Tran Van P."/>
        </authorList>
    </citation>
    <scope>NUCLEOTIDE SEQUENCE</scope>
</reference>
<feature type="non-terminal residue" evidence="2">
    <location>
        <position position="306"/>
    </location>
</feature>